<dbReference type="InterPro" id="IPR050738">
    <property type="entry name" value="Sulfatase"/>
</dbReference>
<dbReference type="PROSITE" id="PS51257">
    <property type="entry name" value="PROKAR_LIPOPROTEIN"/>
    <property type="match status" value="1"/>
</dbReference>
<feature type="chain" id="PRO_5045504503" evidence="5">
    <location>
        <begin position="18"/>
        <end position="567"/>
    </location>
</feature>
<accession>A0ABY6D7K1</accession>
<dbReference type="SUPFAM" id="SSF53649">
    <property type="entry name" value="Alkaline phosphatase-like"/>
    <property type="match status" value="1"/>
</dbReference>
<evidence type="ECO:0000259" key="6">
    <source>
        <dbReference type="Pfam" id="PF00884"/>
    </source>
</evidence>
<keyword evidence="5" id="KW-0732">Signal</keyword>
<reference evidence="7" key="1">
    <citation type="submission" date="2022-10" db="EMBL/GenBank/DDBJ databases">
        <title>Comparative genomics and taxonomic characterization of three novel marine species of genus Reichenbachiella exhibiting antioxidant and polysaccharide degradation activities.</title>
        <authorList>
            <person name="Muhammad N."/>
            <person name="Lee Y.-J."/>
            <person name="Ko J."/>
            <person name="Kim S.-G."/>
        </authorList>
    </citation>
    <scope>NUCLEOTIDE SEQUENCE</scope>
    <source>
        <strain evidence="7">Wsw4-B4</strain>
    </source>
</reference>
<evidence type="ECO:0000313" key="8">
    <source>
        <dbReference type="Proteomes" id="UP001062165"/>
    </source>
</evidence>
<name>A0ABY6D7K1_9BACT</name>
<dbReference type="PROSITE" id="PS00523">
    <property type="entry name" value="SULFATASE_1"/>
    <property type="match status" value="1"/>
</dbReference>
<evidence type="ECO:0000256" key="3">
    <source>
        <dbReference type="ARBA" id="ARBA00022801"/>
    </source>
</evidence>
<evidence type="ECO:0000256" key="2">
    <source>
        <dbReference type="ARBA" id="ARBA00022723"/>
    </source>
</evidence>
<feature type="domain" description="Sulfatase N-terminal" evidence="6">
    <location>
        <begin position="31"/>
        <end position="141"/>
    </location>
</feature>
<dbReference type="InterPro" id="IPR017850">
    <property type="entry name" value="Alkaline_phosphatase_core_sf"/>
</dbReference>
<proteinExistence type="inferred from homology"/>
<dbReference type="Pfam" id="PF00884">
    <property type="entry name" value="Sulfatase"/>
    <property type="match status" value="2"/>
</dbReference>
<feature type="signal peptide" evidence="5">
    <location>
        <begin position="1"/>
        <end position="17"/>
    </location>
</feature>
<dbReference type="CDD" id="cd16027">
    <property type="entry name" value="SGSH"/>
    <property type="match status" value="1"/>
</dbReference>
<evidence type="ECO:0000256" key="1">
    <source>
        <dbReference type="ARBA" id="ARBA00008779"/>
    </source>
</evidence>
<keyword evidence="8" id="KW-1185">Reference proteome</keyword>
<dbReference type="PANTHER" id="PTHR42693">
    <property type="entry name" value="ARYLSULFATASE FAMILY MEMBER"/>
    <property type="match status" value="1"/>
</dbReference>
<evidence type="ECO:0000313" key="7">
    <source>
        <dbReference type="EMBL" id="UXX81043.1"/>
    </source>
</evidence>
<evidence type="ECO:0000256" key="5">
    <source>
        <dbReference type="SAM" id="SignalP"/>
    </source>
</evidence>
<dbReference type="PANTHER" id="PTHR42693:SF53">
    <property type="entry name" value="ENDO-4-O-SULFATASE"/>
    <property type="match status" value="1"/>
</dbReference>
<keyword evidence="3" id="KW-0378">Hydrolase</keyword>
<dbReference type="Proteomes" id="UP001062165">
    <property type="component" value="Chromosome"/>
</dbReference>
<dbReference type="RefSeq" id="WP_263052772.1">
    <property type="nucleotide sequence ID" value="NZ_CP106735.1"/>
</dbReference>
<comment type="similarity">
    <text evidence="1">Belongs to the sulfatase family.</text>
</comment>
<dbReference type="Gene3D" id="3.40.720.10">
    <property type="entry name" value="Alkaline Phosphatase, subunit A"/>
    <property type="match status" value="1"/>
</dbReference>
<gene>
    <name evidence="7" type="ORF">N7E81_08015</name>
</gene>
<sequence>MKNINILCFFLVMIAMACQPKEKVEEIKKRPNIIWLVAEDLSPRFSFYGDSTAYTPAIDAIAAKGVVYENAFTVSGVCAPSRSSMITGCYPSSIGTQHMRQSKSVIPMPGVPNYNAVPPAEIKAFPELLRAAGYWTASYRKLDYQFGAPFTIWDEVGEDPHWRHRREEDKDKPFFIYSTYEITHEVNIWPDSTKEKFFLDKKIDPMKLAKDVRVRPPLDTLKKIDVGEIMVPPYLPNTELARGHIQRLYYNTMRMDQQIARLMADLKADGLEENTIIFFMSDHGDCLPRAKRWINESGTKVPLVIYIPDQFLPEGFVQKGRDNHLYSYLDLPPTVLEMAGVAVPDWIQGHSIISDLKERPRQYVYGSRDRMDNKYDIRRAVRDEQYRYIKNFEPLKPYQQQIEFLERMPLMSEILKMKAAGKLNETQAAWLADSKPEEELYDLKNDPFEIKNLSEDSKYESTKLRLSNELSRWMDEINDMYQIDEKEQAESAWPNGERPTTKAVDFTLENGRLSLSSITQCASIAYRTKGRERWEIYMAPLNIKTDTIEAKAVRYGFEASEITTYTP</sequence>
<keyword evidence="4" id="KW-0106">Calcium</keyword>
<dbReference type="InterPro" id="IPR024607">
    <property type="entry name" value="Sulfatase_CS"/>
</dbReference>
<protein>
    <submittedName>
        <fullName evidence="7">Sulfatase</fullName>
    </submittedName>
</protein>
<evidence type="ECO:0000256" key="4">
    <source>
        <dbReference type="ARBA" id="ARBA00022837"/>
    </source>
</evidence>
<organism evidence="7 8">
    <name type="scientific">Reichenbachiella carrageenanivorans</name>
    <dbReference type="NCBI Taxonomy" id="2979869"/>
    <lineage>
        <taxon>Bacteria</taxon>
        <taxon>Pseudomonadati</taxon>
        <taxon>Bacteroidota</taxon>
        <taxon>Cytophagia</taxon>
        <taxon>Cytophagales</taxon>
        <taxon>Reichenbachiellaceae</taxon>
        <taxon>Reichenbachiella</taxon>
    </lineage>
</organism>
<feature type="domain" description="Sulfatase N-terminal" evidence="6">
    <location>
        <begin position="169"/>
        <end position="341"/>
    </location>
</feature>
<keyword evidence="2" id="KW-0479">Metal-binding</keyword>
<dbReference type="EMBL" id="CP106735">
    <property type="protein sequence ID" value="UXX81043.1"/>
    <property type="molecule type" value="Genomic_DNA"/>
</dbReference>
<dbReference type="InterPro" id="IPR000917">
    <property type="entry name" value="Sulfatase_N"/>
</dbReference>